<dbReference type="AlphaFoldDB" id="A0A1G9PDP1"/>
<gene>
    <name evidence="1" type="ORF">SAMN05444921_102444</name>
</gene>
<organism evidence="1 2">
    <name type="scientific">Streptomyces wuyuanensis</name>
    <dbReference type="NCBI Taxonomy" id="1196353"/>
    <lineage>
        <taxon>Bacteria</taxon>
        <taxon>Bacillati</taxon>
        <taxon>Actinomycetota</taxon>
        <taxon>Actinomycetes</taxon>
        <taxon>Kitasatosporales</taxon>
        <taxon>Streptomycetaceae</taxon>
        <taxon>Streptomyces</taxon>
    </lineage>
</organism>
<accession>A0A1G9PDP1</accession>
<proteinExistence type="predicted"/>
<protein>
    <submittedName>
        <fullName evidence="1">Uncharacterized protein</fullName>
    </submittedName>
</protein>
<dbReference type="STRING" id="1196353.SAMN05444921_102444"/>
<keyword evidence="2" id="KW-1185">Reference proteome</keyword>
<evidence type="ECO:0000313" key="1">
    <source>
        <dbReference type="EMBL" id="SDL96900.1"/>
    </source>
</evidence>
<sequence length="52" mass="5483">MANRTGASCVHTSGEQDRAAARGAAATFRRTQSVGKPRLFPAISYVETGCQV</sequence>
<name>A0A1G9PDP1_9ACTN</name>
<reference evidence="2" key="1">
    <citation type="submission" date="2016-10" db="EMBL/GenBank/DDBJ databases">
        <authorList>
            <person name="Varghese N."/>
            <person name="Submissions S."/>
        </authorList>
    </citation>
    <scope>NUCLEOTIDE SEQUENCE [LARGE SCALE GENOMIC DNA]</scope>
    <source>
        <strain evidence="2">CGMCC 4.7042</strain>
    </source>
</reference>
<evidence type="ECO:0000313" key="2">
    <source>
        <dbReference type="Proteomes" id="UP000199063"/>
    </source>
</evidence>
<dbReference type="EMBL" id="FNHI01000002">
    <property type="protein sequence ID" value="SDL96900.1"/>
    <property type="molecule type" value="Genomic_DNA"/>
</dbReference>
<dbReference type="Proteomes" id="UP000199063">
    <property type="component" value="Unassembled WGS sequence"/>
</dbReference>